<reference evidence="2" key="2">
    <citation type="submission" date="2015-01" db="EMBL/GenBank/DDBJ databases">
        <title>Evolutionary Origins and Diversification of the Mycorrhizal Mutualists.</title>
        <authorList>
            <consortium name="DOE Joint Genome Institute"/>
            <consortium name="Mycorrhizal Genomics Consortium"/>
            <person name="Kohler A."/>
            <person name="Kuo A."/>
            <person name="Nagy L.G."/>
            <person name="Floudas D."/>
            <person name="Copeland A."/>
            <person name="Barry K.W."/>
            <person name="Cichocki N."/>
            <person name="Veneault-Fourrey C."/>
            <person name="LaButti K."/>
            <person name="Lindquist E.A."/>
            <person name="Lipzen A."/>
            <person name="Lundell T."/>
            <person name="Morin E."/>
            <person name="Murat C."/>
            <person name="Riley R."/>
            <person name="Ohm R."/>
            <person name="Sun H."/>
            <person name="Tunlid A."/>
            <person name="Henrissat B."/>
            <person name="Grigoriev I.V."/>
            <person name="Hibbett D.S."/>
            <person name="Martin F."/>
        </authorList>
    </citation>
    <scope>NUCLEOTIDE SEQUENCE [LARGE SCALE GENOMIC DNA]</scope>
    <source>
        <strain evidence="2">Ve08.2h10</strain>
    </source>
</reference>
<dbReference type="InParanoid" id="A0A0D0D8W8"/>
<dbReference type="AlphaFoldDB" id="A0A0D0D8W8"/>
<sequence>LSPAGFIQQLLNSKEPLHGTAWESLFHHVLGVCKAFYKCTKTKQVVVTWSTRVAMHPMCQEVEELTCEKYGLHFKAKFTTAEQQEGFMMNEIVTTV</sequence>
<dbReference type="OrthoDB" id="4743193at2759"/>
<dbReference type="EMBL" id="KN826078">
    <property type="protein sequence ID" value="KIK80196.1"/>
    <property type="molecule type" value="Genomic_DNA"/>
</dbReference>
<dbReference type="HOGENOM" id="CLU_151435_0_0_1"/>
<evidence type="ECO:0000313" key="1">
    <source>
        <dbReference type="EMBL" id="KIK80196.1"/>
    </source>
</evidence>
<evidence type="ECO:0000313" key="2">
    <source>
        <dbReference type="Proteomes" id="UP000054538"/>
    </source>
</evidence>
<accession>A0A0D0D8W8</accession>
<feature type="non-terminal residue" evidence="1">
    <location>
        <position position="1"/>
    </location>
</feature>
<reference evidence="1 2" key="1">
    <citation type="submission" date="2014-04" db="EMBL/GenBank/DDBJ databases">
        <authorList>
            <consortium name="DOE Joint Genome Institute"/>
            <person name="Kuo A."/>
            <person name="Kohler A."/>
            <person name="Jargeat P."/>
            <person name="Nagy L.G."/>
            <person name="Floudas D."/>
            <person name="Copeland A."/>
            <person name="Barry K.W."/>
            <person name="Cichocki N."/>
            <person name="Veneault-Fourrey C."/>
            <person name="LaButti K."/>
            <person name="Lindquist E.A."/>
            <person name="Lipzen A."/>
            <person name="Lundell T."/>
            <person name="Morin E."/>
            <person name="Murat C."/>
            <person name="Sun H."/>
            <person name="Tunlid A."/>
            <person name="Henrissat B."/>
            <person name="Grigoriev I.V."/>
            <person name="Hibbett D.S."/>
            <person name="Martin F."/>
            <person name="Nordberg H.P."/>
            <person name="Cantor M.N."/>
            <person name="Hua S.X."/>
        </authorList>
    </citation>
    <scope>NUCLEOTIDE SEQUENCE [LARGE SCALE GENOMIC DNA]</scope>
    <source>
        <strain evidence="1 2">Ve08.2h10</strain>
    </source>
</reference>
<keyword evidence="2" id="KW-1185">Reference proteome</keyword>
<organism evidence="1 2">
    <name type="scientific">Paxillus rubicundulus Ve08.2h10</name>
    <dbReference type="NCBI Taxonomy" id="930991"/>
    <lineage>
        <taxon>Eukaryota</taxon>
        <taxon>Fungi</taxon>
        <taxon>Dikarya</taxon>
        <taxon>Basidiomycota</taxon>
        <taxon>Agaricomycotina</taxon>
        <taxon>Agaricomycetes</taxon>
        <taxon>Agaricomycetidae</taxon>
        <taxon>Boletales</taxon>
        <taxon>Paxilineae</taxon>
        <taxon>Paxillaceae</taxon>
        <taxon>Paxillus</taxon>
    </lineage>
</organism>
<gene>
    <name evidence="1" type="ORF">PAXRUDRAFT_159310</name>
</gene>
<proteinExistence type="predicted"/>
<dbReference type="Proteomes" id="UP000054538">
    <property type="component" value="Unassembled WGS sequence"/>
</dbReference>
<name>A0A0D0D8W8_9AGAM</name>
<protein>
    <submittedName>
        <fullName evidence="1">Uncharacterized protein</fullName>
    </submittedName>
</protein>